<keyword evidence="2" id="KW-1185">Reference proteome</keyword>
<protein>
    <submittedName>
        <fullName evidence="1">Uncharacterized protein</fullName>
    </submittedName>
</protein>
<evidence type="ECO:0000313" key="2">
    <source>
        <dbReference type="Proteomes" id="UP000680670"/>
    </source>
</evidence>
<proteinExistence type="predicted"/>
<gene>
    <name evidence="1" type="ORF">J6TS1_45550</name>
</gene>
<accession>A0ABQ4L473</accession>
<reference evidence="1 2" key="1">
    <citation type="submission" date="2021-03" db="EMBL/GenBank/DDBJ databases">
        <title>Antimicrobial resistance genes in bacteria isolated from Japanese honey, and their potential for conferring macrolide and lincosamide resistance in the American foulbrood pathogen Paenibacillus larvae.</title>
        <authorList>
            <person name="Okamoto M."/>
            <person name="Kumagai M."/>
            <person name="Kanamori H."/>
            <person name="Takamatsu D."/>
        </authorList>
    </citation>
    <scope>NUCLEOTIDE SEQUENCE [LARGE SCALE GENOMIC DNA]</scope>
    <source>
        <strain evidence="1 2">J6TS1</strain>
    </source>
</reference>
<evidence type="ECO:0000313" key="1">
    <source>
        <dbReference type="EMBL" id="GIN98685.1"/>
    </source>
</evidence>
<name>A0ABQ4L473_SIMTE</name>
<comment type="caution">
    <text evidence="1">The sequence shown here is derived from an EMBL/GenBank/DDBJ whole genome shotgun (WGS) entry which is preliminary data.</text>
</comment>
<sequence>MPNSSRVIRRGSIPFSILDLRAFGMEYKLGGKNTRFEAELQIGHSALSLFPSIDLKNKVNSPQSLQ</sequence>
<dbReference type="EMBL" id="BORJ01000016">
    <property type="protein sequence ID" value="GIN98685.1"/>
    <property type="molecule type" value="Genomic_DNA"/>
</dbReference>
<dbReference type="Proteomes" id="UP000680670">
    <property type="component" value="Unassembled WGS sequence"/>
</dbReference>
<organism evidence="1 2">
    <name type="scientific">Siminovitchia terrae</name>
    <name type="common">Bacillus terrae</name>
    <dbReference type="NCBI Taxonomy" id="1914933"/>
    <lineage>
        <taxon>Bacteria</taxon>
        <taxon>Bacillati</taxon>
        <taxon>Bacillota</taxon>
        <taxon>Bacilli</taxon>
        <taxon>Bacillales</taxon>
        <taxon>Bacillaceae</taxon>
        <taxon>Siminovitchia</taxon>
    </lineage>
</organism>